<evidence type="ECO:0000313" key="1">
    <source>
        <dbReference type="EMBL" id="GAH78057.1"/>
    </source>
</evidence>
<organism evidence="1">
    <name type="scientific">marine sediment metagenome</name>
    <dbReference type="NCBI Taxonomy" id="412755"/>
    <lineage>
        <taxon>unclassified sequences</taxon>
        <taxon>metagenomes</taxon>
        <taxon>ecological metagenomes</taxon>
    </lineage>
</organism>
<sequence length="109" mass="12955">MKETEGSLKEFANWCKCEYSDIVIFIETIMSLFNLVKEDTDKIIYILRSAAINYQVCIEDLYLLFAKLKKLKFKTNKLFEQIIEYIGENFNKGYYVNQTTALIYKEYSL</sequence>
<proteinExistence type="predicted"/>
<dbReference type="EMBL" id="BARU01040465">
    <property type="protein sequence ID" value="GAH78057.1"/>
    <property type="molecule type" value="Genomic_DNA"/>
</dbReference>
<accession>X1I8P6</accession>
<gene>
    <name evidence="1" type="ORF">S03H2_62557</name>
</gene>
<dbReference type="AlphaFoldDB" id="X1I8P6"/>
<comment type="caution">
    <text evidence="1">The sequence shown here is derived from an EMBL/GenBank/DDBJ whole genome shotgun (WGS) entry which is preliminary data.</text>
</comment>
<reference evidence="1" key="1">
    <citation type="journal article" date="2014" name="Front. Microbiol.">
        <title>High frequency of phylogenetically diverse reductive dehalogenase-homologous genes in deep subseafloor sedimentary metagenomes.</title>
        <authorList>
            <person name="Kawai M."/>
            <person name="Futagami T."/>
            <person name="Toyoda A."/>
            <person name="Takaki Y."/>
            <person name="Nishi S."/>
            <person name="Hori S."/>
            <person name="Arai W."/>
            <person name="Tsubouchi T."/>
            <person name="Morono Y."/>
            <person name="Uchiyama I."/>
            <person name="Ito T."/>
            <person name="Fujiyama A."/>
            <person name="Inagaki F."/>
            <person name="Takami H."/>
        </authorList>
    </citation>
    <scope>NUCLEOTIDE SEQUENCE</scope>
    <source>
        <strain evidence="1">Expedition CK06-06</strain>
    </source>
</reference>
<name>X1I8P6_9ZZZZ</name>
<protein>
    <submittedName>
        <fullName evidence="1">Uncharacterized protein</fullName>
    </submittedName>
</protein>